<accession>A0A1G5SDG5</accession>
<evidence type="ECO:0000259" key="1">
    <source>
        <dbReference type="Pfam" id="PF00534"/>
    </source>
</evidence>
<dbReference type="Gene3D" id="3.40.50.2000">
    <property type="entry name" value="Glycogen Phosphorylase B"/>
    <property type="match status" value="2"/>
</dbReference>
<dbReference type="InterPro" id="IPR050194">
    <property type="entry name" value="Glycosyltransferase_grp1"/>
</dbReference>
<evidence type="ECO:0000313" key="3">
    <source>
        <dbReference type="EMBL" id="SCZ85246.1"/>
    </source>
</evidence>
<protein>
    <submittedName>
        <fullName evidence="3">Putative Glycosyl transferase</fullName>
    </submittedName>
</protein>
<gene>
    <name evidence="3" type="ORF">NSMM_370025</name>
</gene>
<dbReference type="PANTHER" id="PTHR45947">
    <property type="entry name" value="SULFOQUINOVOSYL TRANSFERASE SQD2"/>
    <property type="match status" value="1"/>
</dbReference>
<sequence>MHVIHLNSYYKTNLIHREYILALSKLGVQQIVFVPVEKKVASTKQVVEDVNGARVFYVPCFRSWYRYVWPFKMLIIWRALLVFLKGNRPDFIHAHTAVSNGLLAFFVRKIYDVPYLVTVRNTDTDFFFRKSFFFRWVGRFVLRNASAIMVLSPVYRDQQFPRYFSEVFLKEILKRVHVIPSAISADWHIEFTSHRSEPIRRVAFVGRIDRNKNLRLLIDAARLLGAKKRPIELHVVGDGDDRPYCENYAKGINIKFHGIITDNYFLRTILRSCDLLAMPSFRETLGVVYLEAMSQGLPVIYTKGQGFDGIYEEGCVGYSVDPSSPKDLARKIELIYKNYTRVSESALNASKDYSWDLVGGRVFKLYSEIVCSKF</sequence>
<name>A0A1G5SDG5_9PROT</name>
<proteinExistence type="predicted"/>
<dbReference type="InterPro" id="IPR028098">
    <property type="entry name" value="Glyco_trans_4-like_N"/>
</dbReference>
<dbReference type="OrthoDB" id="9802525at2"/>
<evidence type="ECO:0000313" key="4">
    <source>
        <dbReference type="Proteomes" id="UP000198729"/>
    </source>
</evidence>
<evidence type="ECO:0000259" key="2">
    <source>
        <dbReference type="Pfam" id="PF13579"/>
    </source>
</evidence>
<dbReference type="GO" id="GO:0016757">
    <property type="term" value="F:glycosyltransferase activity"/>
    <property type="evidence" value="ECO:0007669"/>
    <property type="project" value="InterPro"/>
</dbReference>
<feature type="domain" description="Glycosyl transferase family 1" evidence="1">
    <location>
        <begin position="200"/>
        <end position="339"/>
    </location>
</feature>
<dbReference type="Pfam" id="PF13579">
    <property type="entry name" value="Glyco_trans_4_4"/>
    <property type="match status" value="1"/>
</dbReference>
<dbReference type="EMBL" id="FMWO01000044">
    <property type="protein sequence ID" value="SCZ85246.1"/>
    <property type="molecule type" value="Genomic_DNA"/>
</dbReference>
<organism evidence="3 4">
    <name type="scientific">Nitrosomonas mobilis</name>
    <dbReference type="NCBI Taxonomy" id="51642"/>
    <lineage>
        <taxon>Bacteria</taxon>
        <taxon>Pseudomonadati</taxon>
        <taxon>Pseudomonadota</taxon>
        <taxon>Betaproteobacteria</taxon>
        <taxon>Nitrosomonadales</taxon>
        <taxon>Nitrosomonadaceae</taxon>
        <taxon>Nitrosomonas</taxon>
    </lineage>
</organism>
<dbReference type="PANTHER" id="PTHR45947:SF3">
    <property type="entry name" value="SULFOQUINOVOSYL TRANSFERASE SQD2"/>
    <property type="match status" value="1"/>
</dbReference>
<dbReference type="RefSeq" id="WP_143001868.1">
    <property type="nucleotide sequence ID" value="NZ_FMWO01000044.1"/>
</dbReference>
<keyword evidence="3" id="KW-0808">Transferase</keyword>
<dbReference type="SUPFAM" id="SSF53756">
    <property type="entry name" value="UDP-Glycosyltransferase/glycogen phosphorylase"/>
    <property type="match status" value="1"/>
</dbReference>
<dbReference type="Pfam" id="PF00534">
    <property type="entry name" value="Glycos_transf_1"/>
    <property type="match status" value="1"/>
</dbReference>
<dbReference type="InterPro" id="IPR001296">
    <property type="entry name" value="Glyco_trans_1"/>
</dbReference>
<dbReference type="STRING" id="51642.NSMM_370025"/>
<reference evidence="3 4" key="1">
    <citation type="submission" date="2016-10" db="EMBL/GenBank/DDBJ databases">
        <authorList>
            <person name="de Groot N.N."/>
        </authorList>
    </citation>
    <scope>NUCLEOTIDE SEQUENCE [LARGE SCALE GENOMIC DNA]</scope>
    <source>
        <strain evidence="3">1</strain>
    </source>
</reference>
<dbReference type="AlphaFoldDB" id="A0A1G5SDG5"/>
<keyword evidence="4" id="KW-1185">Reference proteome</keyword>
<feature type="domain" description="Glycosyltransferase subfamily 4-like N-terminal" evidence="2">
    <location>
        <begin position="18"/>
        <end position="158"/>
    </location>
</feature>
<dbReference type="Proteomes" id="UP000198729">
    <property type="component" value="Unassembled WGS sequence"/>
</dbReference>